<feature type="transmembrane region" description="Helical" evidence="5">
    <location>
        <begin position="295"/>
        <end position="314"/>
    </location>
</feature>
<feature type="transmembrane region" description="Helical" evidence="5">
    <location>
        <begin position="53"/>
        <end position="77"/>
    </location>
</feature>
<keyword evidence="4 5" id="KW-0472">Membrane</keyword>
<feature type="transmembrane region" description="Helical" evidence="5">
    <location>
        <begin position="268"/>
        <end position="289"/>
    </location>
</feature>
<proteinExistence type="predicted"/>
<evidence type="ECO:0000313" key="7">
    <source>
        <dbReference type="EMBL" id="CAD8259994.1"/>
    </source>
</evidence>
<keyword evidence="2 5" id="KW-0812">Transmembrane</keyword>
<evidence type="ECO:0000256" key="5">
    <source>
        <dbReference type="SAM" id="Phobius"/>
    </source>
</evidence>
<dbReference type="AlphaFoldDB" id="A0A7R9UBX6"/>
<feature type="transmembrane region" description="Helical" evidence="5">
    <location>
        <begin position="21"/>
        <end position="41"/>
    </location>
</feature>
<feature type="transmembrane region" description="Helical" evidence="5">
    <location>
        <begin position="118"/>
        <end position="136"/>
    </location>
</feature>
<comment type="subcellular location">
    <subcellularLocation>
        <location evidence="1">Membrane</location>
        <topology evidence="1">Multi-pass membrane protein</topology>
    </subcellularLocation>
</comment>
<dbReference type="InterPro" id="IPR050186">
    <property type="entry name" value="TPT_transporter"/>
</dbReference>
<feature type="domain" description="Sugar phosphate transporter" evidence="6">
    <location>
        <begin position="26"/>
        <end position="312"/>
    </location>
</feature>
<keyword evidence="3 5" id="KW-1133">Transmembrane helix</keyword>
<sequence length="354" mass="38094">MSKAATPARGAQMQHTDNTEYGGAAVACWLLAWFTCNIGITLLNKSVFATVDFRYPCILSTVHMLCNTVGAHVLLRLTGQKQKPLDGRGWRTIVGISFLFAANIVVGNESLRYVSVTFNQVMASLIPVVVLGINVCQGRRFSFVKIVSIVPIVIGVVAATCGDMNYTSLGVFLTSLFVVLAALKSVASNLLLVGEYKLEAFDLLSRMAPLAFVWMALLSVATGEVQSLRANWNRFTHGPAIFVVLFSAFVSVALNVTSFMANKVTSALTLSIAGNVKQVLLIVISTLLFNSDVTLLNGSGIAVVIISSAQYSVVCTQEKHEVLEGSGKPSKSSGWLSLRLHRQQGKSVEEESIV</sequence>
<reference evidence="7" key="1">
    <citation type="submission" date="2021-01" db="EMBL/GenBank/DDBJ databases">
        <authorList>
            <person name="Corre E."/>
            <person name="Pelletier E."/>
            <person name="Niang G."/>
            <person name="Scheremetjew M."/>
            <person name="Finn R."/>
            <person name="Kale V."/>
            <person name="Holt S."/>
            <person name="Cochrane G."/>
            <person name="Meng A."/>
            <person name="Brown T."/>
            <person name="Cohen L."/>
        </authorList>
    </citation>
    <scope>NUCLEOTIDE SEQUENCE</scope>
    <source>
        <strain evidence="7">CCMP2078</strain>
    </source>
</reference>
<feature type="transmembrane region" description="Helical" evidence="5">
    <location>
        <begin position="241"/>
        <end position="261"/>
    </location>
</feature>
<name>A0A7R9UBX6_9STRA</name>
<accession>A0A7R9UBX6</accession>
<dbReference type="SUPFAM" id="SSF103481">
    <property type="entry name" value="Multidrug resistance efflux transporter EmrE"/>
    <property type="match status" value="1"/>
</dbReference>
<evidence type="ECO:0000256" key="1">
    <source>
        <dbReference type="ARBA" id="ARBA00004141"/>
    </source>
</evidence>
<evidence type="ECO:0000256" key="2">
    <source>
        <dbReference type="ARBA" id="ARBA00022692"/>
    </source>
</evidence>
<evidence type="ECO:0000259" key="6">
    <source>
        <dbReference type="Pfam" id="PF03151"/>
    </source>
</evidence>
<evidence type="ECO:0000256" key="3">
    <source>
        <dbReference type="ARBA" id="ARBA00022989"/>
    </source>
</evidence>
<dbReference type="InterPro" id="IPR037185">
    <property type="entry name" value="EmrE-like"/>
</dbReference>
<gene>
    <name evidence="7" type="ORF">PPYR1160_LOCUS9496</name>
</gene>
<protein>
    <recommendedName>
        <fullName evidence="6">Sugar phosphate transporter domain-containing protein</fullName>
    </recommendedName>
</protein>
<feature type="transmembrane region" description="Helical" evidence="5">
    <location>
        <begin position="143"/>
        <end position="160"/>
    </location>
</feature>
<feature type="transmembrane region" description="Helical" evidence="5">
    <location>
        <begin position="166"/>
        <end position="183"/>
    </location>
</feature>
<evidence type="ECO:0000256" key="4">
    <source>
        <dbReference type="ARBA" id="ARBA00023136"/>
    </source>
</evidence>
<dbReference type="PANTHER" id="PTHR11132">
    <property type="entry name" value="SOLUTE CARRIER FAMILY 35"/>
    <property type="match status" value="1"/>
</dbReference>
<feature type="transmembrane region" description="Helical" evidence="5">
    <location>
        <begin position="203"/>
        <end position="221"/>
    </location>
</feature>
<organism evidence="7">
    <name type="scientific">Pinguiococcus pyrenoidosus</name>
    <dbReference type="NCBI Taxonomy" id="172671"/>
    <lineage>
        <taxon>Eukaryota</taxon>
        <taxon>Sar</taxon>
        <taxon>Stramenopiles</taxon>
        <taxon>Ochrophyta</taxon>
        <taxon>Pinguiophyceae</taxon>
        <taxon>Pinguiochrysidales</taxon>
        <taxon>Pinguiochrysidaceae</taxon>
        <taxon>Pinguiococcus</taxon>
    </lineage>
</organism>
<dbReference type="EMBL" id="HBEA01012467">
    <property type="protein sequence ID" value="CAD8259994.1"/>
    <property type="molecule type" value="Transcribed_RNA"/>
</dbReference>
<dbReference type="InterPro" id="IPR004853">
    <property type="entry name" value="Sugar_P_trans_dom"/>
</dbReference>
<dbReference type="Pfam" id="PF03151">
    <property type="entry name" value="TPT"/>
    <property type="match status" value="1"/>
</dbReference>
<feature type="transmembrane region" description="Helical" evidence="5">
    <location>
        <begin position="89"/>
        <end position="106"/>
    </location>
</feature>
<dbReference type="GO" id="GO:0016020">
    <property type="term" value="C:membrane"/>
    <property type="evidence" value="ECO:0007669"/>
    <property type="project" value="UniProtKB-SubCell"/>
</dbReference>